<evidence type="ECO:0000313" key="13">
    <source>
        <dbReference type="EMBL" id="SUZ87404.1"/>
    </source>
</evidence>
<evidence type="ECO:0000256" key="5">
    <source>
        <dbReference type="ARBA" id="ARBA00022692"/>
    </source>
</evidence>
<feature type="transmembrane region" description="Helical" evidence="12">
    <location>
        <begin position="200"/>
        <end position="223"/>
    </location>
</feature>
<evidence type="ECO:0000256" key="11">
    <source>
        <dbReference type="ARBA" id="ARBA00023264"/>
    </source>
</evidence>
<protein>
    <recommendedName>
        <fullName evidence="14">Phosphatidate cytidylyltransferase</fullName>
    </recommendedName>
</protein>
<gene>
    <name evidence="13" type="ORF">METZ01_LOCUS40258</name>
</gene>
<keyword evidence="2" id="KW-1003">Cell membrane</keyword>
<keyword evidence="8" id="KW-0443">Lipid metabolism</keyword>
<keyword evidence="5 12" id="KW-0812">Transmembrane</keyword>
<dbReference type="GO" id="GO:0016024">
    <property type="term" value="P:CDP-diacylglycerol biosynthetic process"/>
    <property type="evidence" value="ECO:0007669"/>
    <property type="project" value="TreeGrafter"/>
</dbReference>
<evidence type="ECO:0000256" key="10">
    <source>
        <dbReference type="ARBA" id="ARBA00023209"/>
    </source>
</evidence>
<feature type="transmembrane region" description="Helical" evidence="12">
    <location>
        <begin position="141"/>
        <end position="164"/>
    </location>
</feature>
<comment type="subcellular location">
    <subcellularLocation>
        <location evidence="1">Cell membrane</location>
        <topology evidence="1">Multi-pass membrane protein</topology>
    </subcellularLocation>
</comment>
<evidence type="ECO:0000256" key="4">
    <source>
        <dbReference type="ARBA" id="ARBA00022679"/>
    </source>
</evidence>
<keyword evidence="7 12" id="KW-1133">Transmembrane helix</keyword>
<evidence type="ECO:0008006" key="14">
    <source>
        <dbReference type="Google" id="ProtNLM"/>
    </source>
</evidence>
<keyword evidence="10" id="KW-0594">Phospholipid biosynthesis</keyword>
<proteinExistence type="predicted"/>
<evidence type="ECO:0000256" key="9">
    <source>
        <dbReference type="ARBA" id="ARBA00023136"/>
    </source>
</evidence>
<dbReference type="GO" id="GO:0005886">
    <property type="term" value="C:plasma membrane"/>
    <property type="evidence" value="ECO:0007669"/>
    <property type="project" value="UniProtKB-SubCell"/>
</dbReference>
<evidence type="ECO:0000256" key="6">
    <source>
        <dbReference type="ARBA" id="ARBA00022695"/>
    </source>
</evidence>
<feature type="transmembrane region" description="Helical" evidence="12">
    <location>
        <begin position="81"/>
        <end position="102"/>
    </location>
</feature>
<accession>A0A381R878</accession>
<sequence length="271" mass="29895">MVSTFWTRLPVILLGIPTIIYLLIEGGILFAAFVALVIFLSLLEYYDMKKSSGVKPNAILGILMALSICFLYIQYPHIHPTNILASILLPVVLLLLIEIFAAKPNPFENISVTISGVVYVAVLLGTMIAVRNWDELNGTRFTMSMIFSVWICDSAAYIFGILWGKKKLIERISPKKTVVGFVGGIIGAFASFYVMDMIGFIQYVLSPLQILILTFIVGVCGQLGDFAESMLKRDAGIKDSGKLLLGHGGVLDRFDSLILTSPLVLIFIFYL</sequence>
<evidence type="ECO:0000256" key="8">
    <source>
        <dbReference type="ARBA" id="ARBA00023098"/>
    </source>
</evidence>
<keyword evidence="4" id="KW-0808">Transferase</keyword>
<evidence type="ECO:0000256" key="1">
    <source>
        <dbReference type="ARBA" id="ARBA00004651"/>
    </source>
</evidence>
<evidence type="ECO:0000256" key="12">
    <source>
        <dbReference type="SAM" id="Phobius"/>
    </source>
</evidence>
<feature type="transmembrane region" description="Helical" evidence="12">
    <location>
        <begin position="109"/>
        <end position="129"/>
    </location>
</feature>
<evidence type="ECO:0000256" key="3">
    <source>
        <dbReference type="ARBA" id="ARBA00022516"/>
    </source>
</evidence>
<dbReference type="AlphaFoldDB" id="A0A381R878"/>
<evidence type="ECO:0000256" key="2">
    <source>
        <dbReference type="ARBA" id="ARBA00022475"/>
    </source>
</evidence>
<keyword evidence="9 12" id="KW-0472">Membrane</keyword>
<dbReference type="GO" id="GO:0004605">
    <property type="term" value="F:phosphatidate cytidylyltransferase activity"/>
    <property type="evidence" value="ECO:0007669"/>
    <property type="project" value="TreeGrafter"/>
</dbReference>
<feature type="transmembrane region" description="Helical" evidence="12">
    <location>
        <begin position="58"/>
        <end position="75"/>
    </location>
</feature>
<organism evidence="13">
    <name type="scientific">marine metagenome</name>
    <dbReference type="NCBI Taxonomy" id="408172"/>
    <lineage>
        <taxon>unclassified sequences</taxon>
        <taxon>metagenomes</taxon>
        <taxon>ecological metagenomes</taxon>
    </lineage>
</organism>
<feature type="transmembrane region" description="Helical" evidence="12">
    <location>
        <begin position="176"/>
        <end position="194"/>
    </location>
</feature>
<dbReference type="EMBL" id="UINC01001723">
    <property type="protein sequence ID" value="SUZ87404.1"/>
    <property type="molecule type" value="Genomic_DNA"/>
</dbReference>
<keyword evidence="11" id="KW-1208">Phospholipid metabolism</keyword>
<reference evidence="13" key="1">
    <citation type="submission" date="2018-05" db="EMBL/GenBank/DDBJ databases">
        <authorList>
            <person name="Lanie J.A."/>
            <person name="Ng W.-L."/>
            <person name="Kazmierczak K.M."/>
            <person name="Andrzejewski T.M."/>
            <person name="Davidsen T.M."/>
            <person name="Wayne K.J."/>
            <person name="Tettelin H."/>
            <person name="Glass J.I."/>
            <person name="Rusch D."/>
            <person name="Podicherti R."/>
            <person name="Tsui H.-C.T."/>
            <person name="Winkler M.E."/>
        </authorList>
    </citation>
    <scope>NUCLEOTIDE SEQUENCE</scope>
</reference>
<dbReference type="PANTHER" id="PTHR46382">
    <property type="entry name" value="PHOSPHATIDATE CYTIDYLYLTRANSFERASE"/>
    <property type="match status" value="1"/>
</dbReference>
<name>A0A381R878_9ZZZZ</name>
<keyword evidence="6" id="KW-0548">Nucleotidyltransferase</keyword>
<dbReference type="PANTHER" id="PTHR46382:SF1">
    <property type="entry name" value="PHOSPHATIDATE CYTIDYLYLTRANSFERASE"/>
    <property type="match status" value="1"/>
</dbReference>
<dbReference type="Pfam" id="PF01148">
    <property type="entry name" value="CTP_transf_1"/>
    <property type="match status" value="1"/>
</dbReference>
<feature type="transmembrane region" description="Helical" evidence="12">
    <location>
        <begin position="20"/>
        <end position="46"/>
    </location>
</feature>
<evidence type="ECO:0000256" key="7">
    <source>
        <dbReference type="ARBA" id="ARBA00022989"/>
    </source>
</evidence>
<keyword evidence="3" id="KW-0444">Lipid biosynthesis</keyword>